<reference evidence="1" key="1">
    <citation type="journal article" date="2018" name="Genome Announc.">
        <title>Ignatzschineria cameli sp. nov., isolated from necrotic foot tissue of dromedaries (Camelus dromedarius) and associated maggots (Wohlfahrtia species) in Dubai.</title>
        <authorList>
            <person name="Tsang C.C."/>
            <person name="Tang J.Y."/>
            <person name="Fong J.Y."/>
            <person name="Kinne J."/>
            <person name="Lee H.H."/>
            <person name="Joseph M."/>
            <person name="Jose S."/>
            <person name="Schuster R.K."/>
            <person name="Tang Y."/>
            <person name="Sivakumar S."/>
            <person name="Chen J.H."/>
            <person name="Teng J.L."/>
            <person name="Lau S.K."/>
            <person name="Wernery U."/>
            <person name="Woo P.C."/>
        </authorList>
    </citation>
    <scope>NUCLEOTIDE SEQUENCE</scope>
    <source>
        <strain evidence="1">UAE-HKU57</strain>
        <strain evidence="2">UAE-HKU58</strain>
    </source>
</reference>
<gene>
    <name evidence="1" type="ORF">DC077_07295</name>
    <name evidence="2" type="ORF">DC078_06915</name>
</gene>
<evidence type="ECO:0000313" key="2">
    <source>
        <dbReference type="EMBL" id="PWD91716.1"/>
    </source>
</evidence>
<sequence length="74" mass="8198">MSCKIEKQLMDIGSQVIKEDGPLGMVNFVRKLIIAAAATADLIDMRDISIELSDDQAVDFKIRSIKTPVPKDIH</sequence>
<evidence type="ECO:0000313" key="4">
    <source>
        <dbReference type="Proteomes" id="UP000245217"/>
    </source>
</evidence>
<organism evidence="1 3">
    <name type="scientific">Ignatzschineria cameli</name>
    <dbReference type="NCBI Taxonomy" id="2182793"/>
    <lineage>
        <taxon>Bacteria</taxon>
        <taxon>Pseudomonadati</taxon>
        <taxon>Pseudomonadota</taxon>
        <taxon>Gammaproteobacteria</taxon>
        <taxon>Cardiobacteriales</taxon>
        <taxon>Ignatzschineriaceae</taxon>
        <taxon>Ignatzschineria</taxon>
    </lineage>
</organism>
<dbReference type="EMBL" id="QEWV01000005">
    <property type="protein sequence ID" value="PWD91716.1"/>
    <property type="molecule type" value="Genomic_DNA"/>
</dbReference>
<dbReference type="AlphaFoldDB" id="A0A2U2AQI9"/>
<accession>A0A2U2AQI9</accession>
<dbReference type="RefSeq" id="WP_094567193.1">
    <property type="nucleotide sequence ID" value="NZ_QEWS01000005.1"/>
</dbReference>
<reference evidence="3 4" key="2">
    <citation type="submission" date="2018-05" db="EMBL/GenBank/DDBJ databases">
        <title>Ignatzschineria dubaiensis sp. nov., isolated from necrotic foot tissues of dromedaries (Camelus dromedarius) and associated maggots in Dubai, United Arab Emirates.</title>
        <authorList>
            <person name="Tsang C.C."/>
            <person name="Tang J.Y.M."/>
            <person name="Fong J.Y.H."/>
            <person name="Kinne J."/>
            <person name="Lee H.H."/>
            <person name="Joseph M."/>
            <person name="Jose S."/>
            <person name="Schuster R.K."/>
            <person name="Tang Y."/>
            <person name="Sivakumar S."/>
            <person name="Chen J.H.K."/>
            <person name="Teng J.L.L."/>
            <person name="Lau S.K.P."/>
            <person name="Wernery U."/>
            <person name="Woo P.C.Y."/>
        </authorList>
    </citation>
    <scope>NUCLEOTIDE SEQUENCE [LARGE SCALE GENOMIC DNA]</scope>
    <source>
        <strain evidence="3">UAE-HKU57</strain>
        <strain evidence="4">UAE-HKU58</strain>
    </source>
</reference>
<dbReference type="Proteomes" id="UP000245217">
    <property type="component" value="Unassembled WGS sequence"/>
</dbReference>
<comment type="caution">
    <text evidence="1">The sequence shown here is derived from an EMBL/GenBank/DDBJ whole genome shotgun (WGS) entry which is preliminary data.</text>
</comment>
<dbReference type="EMBL" id="QEWW01000004">
    <property type="protein sequence ID" value="PWD85828.1"/>
    <property type="molecule type" value="Genomic_DNA"/>
</dbReference>
<proteinExistence type="predicted"/>
<evidence type="ECO:0000313" key="3">
    <source>
        <dbReference type="Proteomes" id="UP000245059"/>
    </source>
</evidence>
<name>A0A2U2AQI9_9GAMM</name>
<evidence type="ECO:0000313" key="1">
    <source>
        <dbReference type="EMBL" id="PWD85828.1"/>
    </source>
</evidence>
<dbReference type="Proteomes" id="UP000245059">
    <property type="component" value="Unassembled WGS sequence"/>
</dbReference>
<protein>
    <submittedName>
        <fullName evidence="1">Uncharacterized protein</fullName>
    </submittedName>
</protein>
<dbReference type="OrthoDB" id="9892759at2"/>
<keyword evidence="4" id="KW-1185">Reference proteome</keyword>